<dbReference type="Pfam" id="PF07992">
    <property type="entry name" value="Pyr_redox_2"/>
    <property type="match status" value="1"/>
</dbReference>
<dbReference type="InterPro" id="IPR009051">
    <property type="entry name" value="Helical_ferredxn"/>
</dbReference>
<evidence type="ECO:0000313" key="3">
    <source>
        <dbReference type="EMBL" id="RKX69743.1"/>
    </source>
</evidence>
<feature type="transmembrane region" description="Helical" evidence="1">
    <location>
        <begin position="54"/>
        <end position="71"/>
    </location>
</feature>
<dbReference type="PANTHER" id="PTHR42783">
    <property type="entry name" value="GLUTAMATE SYNTHASE [NADPH] SMALL CHAIN"/>
    <property type="match status" value="1"/>
</dbReference>
<accession>A0A660SGH7</accession>
<proteinExistence type="predicted"/>
<evidence type="ECO:0000259" key="2">
    <source>
        <dbReference type="Pfam" id="PF07992"/>
    </source>
</evidence>
<feature type="transmembrane region" description="Helical" evidence="1">
    <location>
        <begin position="27"/>
        <end position="48"/>
    </location>
</feature>
<reference evidence="3 4" key="1">
    <citation type="submission" date="2018-06" db="EMBL/GenBank/DDBJ databases">
        <title>Extensive metabolic versatility and redundancy in microbially diverse, dynamic hydrothermal sediments.</title>
        <authorList>
            <person name="Dombrowski N."/>
            <person name="Teske A."/>
            <person name="Baker B.J."/>
        </authorList>
    </citation>
    <scope>NUCLEOTIDE SEQUENCE [LARGE SCALE GENOMIC DNA]</scope>
    <source>
        <strain evidence="3">B36_G15</strain>
    </source>
</reference>
<dbReference type="GO" id="GO:0016491">
    <property type="term" value="F:oxidoreductase activity"/>
    <property type="evidence" value="ECO:0007669"/>
    <property type="project" value="InterPro"/>
</dbReference>
<dbReference type="Gene3D" id="1.10.1060.10">
    <property type="entry name" value="Alpha-helical ferredoxin"/>
    <property type="match status" value="1"/>
</dbReference>
<dbReference type="EMBL" id="QNBE01000068">
    <property type="protein sequence ID" value="RKX69743.1"/>
    <property type="molecule type" value="Genomic_DNA"/>
</dbReference>
<dbReference type="PANTHER" id="PTHR42783:SF3">
    <property type="entry name" value="GLUTAMATE SYNTHASE [NADPH] SMALL CHAIN-RELATED"/>
    <property type="match status" value="1"/>
</dbReference>
<dbReference type="Gene3D" id="3.50.50.60">
    <property type="entry name" value="FAD/NAD(P)-binding domain"/>
    <property type="match status" value="2"/>
</dbReference>
<protein>
    <recommendedName>
        <fullName evidence="2">FAD/NAD(P)-binding domain-containing protein</fullName>
    </recommendedName>
</protein>
<gene>
    <name evidence="3" type="ORF">DRP53_07270</name>
</gene>
<keyword evidence="1" id="KW-0812">Transmembrane</keyword>
<dbReference type="InterPro" id="IPR023753">
    <property type="entry name" value="FAD/NAD-binding_dom"/>
</dbReference>
<dbReference type="SUPFAM" id="SSF51971">
    <property type="entry name" value="Nucleotide-binding domain"/>
    <property type="match status" value="2"/>
</dbReference>
<dbReference type="SUPFAM" id="SSF46548">
    <property type="entry name" value="alpha-helical ferredoxin"/>
    <property type="match status" value="1"/>
</dbReference>
<name>A0A660SGH7_UNCW3</name>
<feature type="domain" description="FAD/NAD(P)-binding" evidence="2">
    <location>
        <begin position="164"/>
        <end position="440"/>
    </location>
</feature>
<dbReference type="InterPro" id="IPR036188">
    <property type="entry name" value="FAD/NAD-bd_sf"/>
</dbReference>
<keyword evidence="1" id="KW-1133">Transmembrane helix</keyword>
<comment type="caution">
    <text evidence="3">The sequence shown here is derived from an EMBL/GenBank/DDBJ whole genome shotgun (WGS) entry which is preliminary data.</text>
</comment>
<dbReference type="AlphaFoldDB" id="A0A660SGH7"/>
<dbReference type="GO" id="GO:0051536">
    <property type="term" value="F:iron-sulfur cluster binding"/>
    <property type="evidence" value="ECO:0007669"/>
    <property type="project" value="InterPro"/>
</dbReference>
<dbReference type="PRINTS" id="PR00469">
    <property type="entry name" value="PNDRDTASEII"/>
</dbReference>
<sequence>MSDGKNKISTIISVFLVGGGQIYSGRIWAGIAFALTFYGTIALIKIIWTGFNFGFYPLLVVWIIIWLYNILDAYKGYCYEPPPCERNCPAGIRPWIYLNYLAQDKPAPLSYIPFFEILGMVCPAPCEDHCTRRAYDDPVAIKHLKLGVKKVWIRPKARKSNASVGIVGAGPCGLSLAASLKLRGYQVTVMEREGYPGGMPAIAIPEFRLPTSVLKKEVDEILSLGIELRTGVEVGRDISIDELLDRFDLITIAVGAMKPLRLDIPGEERVCYGIDILRRAKKGERFEFGRVGVIGGGNTAIDVARTLVRFGNEVKIYYRRRAEDMPAEPEDREEAVEEGIEIIPLVLPIGIEGKRHHFIRTRIVDGRPEIVENSEFEVELDQLVIAIGQEPDIDFLKDKLLTDQRGFIVVKNGRSSHPKIYAGGDVVAGPKTIAHAVGHGLRIAQRIDQNLRKIPGFFAWLGKREYPFELKLLPFTERRRMMIPHRNSESRIKDFEPVELIPSPDEMKREAERCLVCPLRYRP</sequence>
<evidence type="ECO:0000256" key="1">
    <source>
        <dbReference type="SAM" id="Phobius"/>
    </source>
</evidence>
<dbReference type="Proteomes" id="UP000268469">
    <property type="component" value="Unassembled WGS sequence"/>
</dbReference>
<dbReference type="PRINTS" id="PR00368">
    <property type="entry name" value="FADPNR"/>
</dbReference>
<evidence type="ECO:0000313" key="4">
    <source>
        <dbReference type="Proteomes" id="UP000268469"/>
    </source>
</evidence>
<keyword evidence="1" id="KW-0472">Membrane</keyword>
<organism evidence="3 4">
    <name type="scientific">candidate division WOR-3 bacterium</name>
    <dbReference type="NCBI Taxonomy" id="2052148"/>
    <lineage>
        <taxon>Bacteria</taxon>
        <taxon>Bacteria division WOR-3</taxon>
    </lineage>
</organism>